<evidence type="ECO:0000256" key="1">
    <source>
        <dbReference type="ARBA" id="ARBA00001946"/>
    </source>
</evidence>
<dbReference type="Gene3D" id="1.10.10.370">
    <property type="entry name" value="DsrC-like protein, C-terminal domain"/>
    <property type="match status" value="1"/>
</dbReference>
<keyword evidence="10 12" id="KW-0460">Magnesium</keyword>
<dbReference type="CDD" id="cd03130">
    <property type="entry name" value="GATase1_CobB"/>
    <property type="match status" value="1"/>
</dbReference>
<reference evidence="15 16" key="1">
    <citation type="journal article" date="2021" name="Microbiol. Spectr.">
        <title>A Single Bacterium Capable of Oxidation and Reduction of Iron at Circumneutral pH.</title>
        <authorList>
            <person name="Kato S."/>
            <person name="Ohkuma M."/>
        </authorList>
    </citation>
    <scope>NUCLEOTIDE SEQUENCE [LARGE SCALE GENOMIC DNA]</scope>
    <source>
        <strain evidence="15 16">MIZ03</strain>
    </source>
</reference>
<evidence type="ECO:0000256" key="7">
    <source>
        <dbReference type="ARBA" id="ARBA00022598"/>
    </source>
</evidence>
<dbReference type="EC" id="6.3.5.11" evidence="12"/>
<keyword evidence="11 12" id="KW-0315">Glutamine amidotransferase</keyword>
<dbReference type="HAMAP" id="MF_00027">
    <property type="entry name" value="CobB_CbiA"/>
    <property type="match status" value="1"/>
</dbReference>
<dbReference type="NCBIfam" id="TIGR03342">
    <property type="entry name" value="dsrC_tusE_dsvC"/>
    <property type="match status" value="1"/>
</dbReference>
<dbReference type="InterPro" id="IPR004484">
    <property type="entry name" value="CbiA/CobB_synth"/>
</dbReference>
<dbReference type="PANTHER" id="PTHR43873">
    <property type="entry name" value="COBYRINATE A,C-DIAMIDE SYNTHASE"/>
    <property type="match status" value="1"/>
</dbReference>
<dbReference type="SUPFAM" id="SSF69721">
    <property type="entry name" value="DsrC, the gamma subunit of dissimilatory sulfite reductase"/>
    <property type="match status" value="1"/>
</dbReference>
<evidence type="ECO:0000259" key="14">
    <source>
        <dbReference type="Pfam" id="PF07685"/>
    </source>
</evidence>
<comment type="miscellaneous">
    <text evidence="12">The a and c carboxylates of cobyrinate are activated for nucleophilic attack via formation of a phosphorylated intermediate by ATP. CbiA catalyzes first the amidation of the c-carboxylate, and then that of the a-carboxylate.</text>
</comment>
<dbReference type="SUPFAM" id="SSF52317">
    <property type="entry name" value="Class I glutamine amidotransferase-like"/>
    <property type="match status" value="1"/>
</dbReference>
<dbReference type="PANTHER" id="PTHR43873:SF1">
    <property type="entry name" value="COBYRINATE A,C-DIAMIDE SYNTHASE"/>
    <property type="match status" value="1"/>
</dbReference>
<dbReference type="Pfam" id="PF01656">
    <property type="entry name" value="CbiA"/>
    <property type="match status" value="1"/>
</dbReference>
<comment type="catalytic activity">
    <reaction evidence="12">
        <text>cob(II)yrinate + 2 L-glutamine + 2 ATP + 2 H2O = cob(II)yrinate a,c diamide + 2 L-glutamate + 2 ADP + 2 phosphate + 2 H(+)</text>
        <dbReference type="Rhea" id="RHEA:26289"/>
        <dbReference type="ChEBI" id="CHEBI:15377"/>
        <dbReference type="ChEBI" id="CHEBI:15378"/>
        <dbReference type="ChEBI" id="CHEBI:29985"/>
        <dbReference type="ChEBI" id="CHEBI:30616"/>
        <dbReference type="ChEBI" id="CHEBI:43474"/>
        <dbReference type="ChEBI" id="CHEBI:58359"/>
        <dbReference type="ChEBI" id="CHEBI:58537"/>
        <dbReference type="ChEBI" id="CHEBI:58894"/>
        <dbReference type="ChEBI" id="CHEBI:456216"/>
        <dbReference type="EC" id="6.3.5.11"/>
    </reaction>
</comment>
<dbReference type="InterPro" id="IPR043163">
    <property type="entry name" value="DsrC-like_N"/>
</dbReference>
<proteinExistence type="inferred from homology"/>
<dbReference type="InterPro" id="IPR007453">
    <property type="entry name" value="DsrC/TusE"/>
</dbReference>
<dbReference type="EMBL" id="AP024238">
    <property type="protein sequence ID" value="BCO27231.1"/>
    <property type="molecule type" value="Genomic_DNA"/>
</dbReference>
<evidence type="ECO:0000259" key="13">
    <source>
        <dbReference type="Pfam" id="PF01656"/>
    </source>
</evidence>
<comment type="domain">
    <text evidence="12">Comprises of two domains. The C-terminal domain contains the binding site for glutamine and catalyzes the hydrolysis of this substrate to glutamate and ammonia. The N-terminal domain is anticipated to bind ATP and cobyrinate and catalyzes the ultimate synthesis of the diamide product. The ammonia produced via the glutaminase domain is probably translocated to the adjacent domain via a molecular tunnel, where it reacts with an activated intermediate.</text>
</comment>
<comment type="subcellular location">
    <subcellularLocation>
        <location evidence="2">Cytoplasm</location>
    </subcellularLocation>
</comment>
<comment type="function">
    <text evidence="12">Catalyzes the ATP-dependent amidation of the two carboxylate groups at positions a and c of cobyrinate, using either L-glutamine or ammonia as the nitrogen source.</text>
</comment>
<evidence type="ECO:0000313" key="16">
    <source>
        <dbReference type="Proteomes" id="UP000824366"/>
    </source>
</evidence>
<comment type="similarity">
    <text evidence="3">Belongs to the DsrC/TusE family.</text>
</comment>
<keyword evidence="8 12" id="KW-0547">Nucleotide-binding</keyword>
<evidence type="ECO:0000313" key="15">
    <source>
        <dbReference type="EMBL" id="BCO27231.1"/>
    </source>
</evidence>
<feature type="domain" description="CobQ/CobB/MinD/ParA nucleotide binding" evidence="13">
    <location>
        <begin position="13"/>
        <end position="187"/>
    </location>
</feature>
<evidence type="ECO:0000256" key="10">
    <source>
        <dbReference type="ARBA" id="ARBA00022842"/>
    </source>
</evidence>
<dbReference type="Pfam" id="PF07685">
    <property type="entry name" value="GATase_3"/>
    <property type="match status" value="1"/>
</dbReference>
<dbReference type="InterPro" id="IPR027417">
    <property type="entry name" value="P-loop_NTPase"/>
</dbReference>
<feature type="domain" description="CobB/CobQ-like glutamine amidotransferase" evidence="14">
    <location>
        <begin position="252"/>
        <end position="442"/>
    </location>
</feature>
<dbReference type="Gene3D" id="3.40.50.880">
    <property type="match status" value="1"/>
</dbReference>
<dbReference type="InterPro" id="IPR029062">
    <property type="entry name" value="Class_I_gatase-like"/>
</dbReference>
<dbReference type="Gene3D" id="3.30.1420.10">
    <property type="match status" value="1"/>
</dbReference>
<gene>
    <name evidence="12" type="primary">cbiA</name>
    <name evidence="15" type="ORF">MIZ03_2119</name>
</gene>
<evidence type="ECO:0000256" key="9">
    <source>
        <dbReference type="ARBA" id="ARBA00022840"/>
    </source>
</evidence>
<evidence type="ECO:0000256" key="3">
    <source>
        <dbReference type="ARBA" id="ARBA00005718"/>
    </source>
</evidence>
<name>A0ABN6D8N6_9BURK</name>
<keyword evidence="9 12" id="KW-0067">ATP-binding</keyword>
<dbReference type="CDD" id="cd05388">
    <property type="entry name" value="CobB_N"/>
    <property type="match status" value="1"/>
</dbReference>
<dbReference type="SUPFAM" id="SSF52540">
    <property type="entry name" value="P-loop containing nucleoside triphosphate hydrolases"/>
    <property type="match status" value="1"/>
</dbReference>
<evidence type="ECO:0000256" key="5">
    <source>
        <dbReference type="ARBA" id="ARBA00022490"/>
    </source>
</evidence>
<dbReference type="InterPro" id="IPR011698">
    <property type="entry name" value="GATase_3"/>
</dbReference>
<sequence length="584" mass="63396">MSRFLVSAAHKSSGKTTISIGLCAALTAQGLSVQAFKKGPDYIDPMWLAQASGRPCFNLDPYLTSAEQITASFTRHAALADISLVEGNKGLYDGLALDGSNSNAALAQLLDLPVVLVLDARGMTRGIAPLILGYQAFDKRIRIAGVILNQLGGSRHEAKLRAVIEHYTDVSVLGAIAHDPQLALVERHLGLMPNQETDDAAQHVCTIGQRVAEQVDLARIVQLAQSVAPLATPTAASPALPLSEGKRSPALRVGIVQDKAFGFYYPDDLLALQAAGAELVPINALQDAQLPEVDGLFIGGGFPEVFMTELQTNQAMRQAIRQAIEAGLPVYAECGGLMYLARTLRWKDTVADMVGALPVDVLMHERPVGRGYVRLQTTADAPWVEAGSAPAHTLQGHEFHYSSLENIPPDAKFAYKVLRGYGIDGQQDGLVYRNVLASYAHLRGGAGSEWAGQFVNFVRKIKMSNSSHSSIGERTVLVNGQPIATDSEGYLKNLDDWSEDFVRVQAEAENLTLTEAHWQVIAYLRAYFEEHRVQAQVRAMIWHFAQIWGTELGNNHHLHTLFPVGGPQKQGNRLAGLLKTKGEH</sequence>
<keyword evidence="5" id="KW-0963">Cytoplasm</keyword>
<dbReference type="Pfam" id="PF04358">
    <property type="entry name" value="DsrC"/>
    <property type="match status" value="1"/>
</dbReference>
<dbReference type="Proteomes" id="UP000824366">
    <property type="component" value="Chromosome"/>
</dbReference>
<comment type="similarity">
    <text evidence="12">Belongs to the CobB/CbiA family.</text>
</comment>
<dbReference type="PROSITE" id="PS51274">
    <property type="entry name" value="GATASE_COBBQ"/>
    <property type="match status" value="1"/>
</dbReference>
<protein>
    <recommendedName>
        <fullName evidence="12">Cobyrinate a,c-diamide synthase</fullName>
        <ecNumber evidence="12">6.3.5.11</ecNumber>
    </recommendedName>
    <alternativeName>
        <fullName evidence="12">Cobyrinic acid a,c-diamide synthetase</fullName>
    </alternativeName>
</protein>
<feature type="active site" description="Nucleophile" evidence="12">
    <location>
        <position position="334"/>
    </location>
</feature>
<keyword evidence="16" id="KW-1185">Reference proteome</keyword>
<comment type="similarity">
    <text evidence="4">Belongs to the CobB/CobQ family. CobQ subfamily.</text>
</comment>
<feature type="site" description="Increases nucleophilicity of active site Cys" evidence="12">
    <location>
        <position position="441"/>
    </location>
</feature>
<evidence type="ECO:0000256" key="11">
    <source>
        <dbReference type="ARBA" id="ARBA00022962"/>
    </source>
</evidence>
<evidence type="ECO:0000256" key="4">
    <source>
        <dbReference type="ARBA" id="ARBA00006205"/>
    </source>
</evidence>
<dbReference type="Gene3D" id="3.40.50.300">
    <property type="entry name" value="P-loop containing nucleotide triphosphate hydrolases"/>
    <property type="match status" value="1"/>
</dbReference>
<dbReference type="RefSeq" id="WP_223911976.1">
    <property type="nucleotide sequence ID" value="NZ_AP024238.1"/>
</dbReference>
<dbReference type="InterPro" id="IPR002586">
    <property type="entry name" value="CobQ/CobB/MinD/ParA_Nub-bd_dom"/>
</dbReference>
<evidence type="ECO:0000256" key="2">
    <source>
        <dbReference type="ARBA" id="ARBA00004496"/>
    </source>
</evidence>
<comment type="cofactor">
    <cofactor evidence="1 12">
        <name>Mg(2+)</name>
        <dbReference type="ChEBI" id="CHEBI:18420"/>
    </cofactor>
</comment>
<dbReference type="InterPro" id="IPR042072">
    <property type="entry name" value="DsrC-like_C"/>
</dbReference>
<dbReference type="InterPro" id="IPR025526">
    <property type="entry name" value="DsrC-like_dom_sf"/>
</dbReference>
<evidence type="ECO:0000256" key="6">
    <source>
        <dbReference type="ARBA" id="ARBA00022573"/>
    </source>
</evidence>
<dbReference type="NCBIfam" id="NF002204">
    <property type="entry name" value="PRK01077.1"/>
    <property type="match status" value="1"/>
</dbReference>
<accession>A0ABN6D8N6</accession>
<dbReference type="NCBIfam" id="TIGR00379">
    <property type="entry name" value="cobB"/>
    <property type="match status" value="1"/>
</dbReference>
<keyword evidence="7 12" id="KW-0436">Ligase</keyword>
<comment type="pathway">
    <text evidence="12">Cofactor biosynthesis; adenosylcobalamin biosynthesis; cob(II)yrinate a,c-diamide from sirohydrochlorin (anaerobic route): step 10/10.</text>
</comment>
<organism evidence="15 16">
    <name type="scientific">Rhodoferax lithotrophicus</name>
    <dbReference type="NCBI Taxonomy" id="2798804"/>
    <lineage>
        <taxon>Bacteria</taxon>
        <taxon>Pseudomonadati</taxon>
        <taxon>Pseudomonadota</taxon>
        <taxon>Betaproteobacteria</taxon>
        <taxon>Burkholderiales</taxon>
        <taxon>Comamonadaceae</taxon>
        <taxon>Rhodoferax</taxon>
    </lineage>
</organism>
<keyword evidence="6 12" id="KW-0169">Cobalamin biosynthesis</keyword>
<evidence type="ECO:0000256" key="12">
    <source>
        <dbReference type="HAMAP-Rule" id="MF_00027"/>
    </source>
</evidence>
<evidence type="ECO:0000256" key="8">
    <source>
        <dbReference type="ARBA" id="ARBA00022741"/>
    </source>
</evidence>